<dbReference type="Proteomes" id="UP000516437">
    <property type="component" value="Chromosome 3"/>
</dbReference>
<name>A0A6A1W3H4_9ROSI</name>
<sequence>MPTLSHSVPYLPTPAGSLQPLPTANQRQPPLSLCLLGSPPPTLLLAPSLTLPLSLSLSLSASPLPLRLSSSNFASFSFSLSALSLSSLQNWLEGSRVWGLNSGERKSNRPAKAPGYKEYQLRDYHSWFLKQTLKQYKLAKLSAIEACCCRPPYE</sequence>
<proteinExistence type="predicted"/>
<gene>
    <name evidence="2" type="ORF">CJ030_MR3G012249</name>
</gene>
<dbReference type="AlphaFoldDB" id="A0A6A1W3H4"/>
<keyword evidence="3" id="KW-1185">Reference proteome</keyword>
<evidence type="ECO:0000313" key="3">
    <source>
        <dbReference type="Proteomes" id="UP000516437"/>
    </source>
</evidence>
<evidence type="ECO:0000313" key="2">
    <source>
        <dbReference type="EMBL" id="KAB1219453.1"/>
    </source>
</evidence>
<protein>
    <submittedName>
        <fullName evidence="2">Uncharacterized protein</fullName>
    </submittedName>
</protein>
<organism evidence="2 3">
    <name type="scientific">Morella rubra</name>
    <name type="common">Chinese bayberry</name>
    <dbReference type="NCBI Taxonomy" id="262757"/>
    <lineage>
        <taxon>Eukaryota</taxon>
        <taxon>Viridiplantae</taxon>
        <taxon>Streptophyta</taxon>
        <taxon>Embryophyta</taxon>
        <taxon>Tracheophyta</taxon>
        <taxon>Spermatophyta</taxon>
        <taxon>Magnoliopsida</taxon>
        <taxon>eudicotyledons</taxon>
        <taxon>Gunneridae</taxon>
        <taxon>Pentapetalae</taxon>
        <taxon>rosids</taxon>
        <taxon>fabids</taxon>
        <taxon>Fagales</taxon>
        <taxon>Myricaceae</taxon>
        <taxon>Morella</taxon>
    </lineage>
</organism>
<dbReference type="EMBL" id="RXIC02000021">
    <property type="protein sequence ID" value="KAB1219453.1"/>
    <property type="molecule type" value="Genomic_DNA"/>
</dbReference>
<accession>A0A6A1W3H4</accession>
<reference evidence="2 3" key="1">
    <citation type="journal article" date="2019" name="Plant Biotechnol. J.">
        <title>The red bayberry genome and genetic basis of sex determination.</title>
        <authorList>
            <person name="Jia H.M."/>
            <person name="Jia H.J."/>
            <person name="Cai Q.L."/>
            <person name="Wang Y."/>
            <person name="Zhao H.B."/>
            <person name="Yang W.F."/>
            <person name="Wang G.Y."/>
            <person name="Li Y.H."/>
            <person name="Zhan D.L."/>
            <person name="Shen Y.T."/>
            <person name="Niu Q.F."/>
            <person name="Chang L."/>
            <person name="Qiu J."/>
            <person name="Zhao L."/>
            <person name="Xie H.B."/>
            <person name="Fu W.Y."/>
            <person name="Jin J."/>
            <person name="Li X.W."/>
            <person name="Jiao Y."/>
            <person name="Zhou C.C."/>
            <person name="Tu T."/>
            <person name="Chai C.Y."/>
            <person name="Gao J.L."/>
            <person name="Fan L.J."/>
            <person name="van de Weg E."/>
            <person name="Wang J.Y."/>
            <person name="Gao Z.S."/>
        </authorList>
    </citation>
    <scope>NUCLEOTIDE SEQUENCE [LARGE SCALE GENOMIC DNA]</scope>
    <source>
        <tissue evidence="2">Leaves</tissue>
    </source>
</reference>
<feature type="region of interest" description="Disordered" evidence="1">
    <location>
        <begin position="1"/>
        <end position="23"/>
    </location>
</feature>
<comment type="caution">
    <text evidence="2">The sequence shown here is derived from an EMBL/GenBank/DDBJ whole genome shotgun (WGS) entry which is preliminary data.</text>
</comment>
<evidence type="ECO:0000256" key="1">
    <source>
        <dbReference type="SAM" id="MobiDB-lite"/>
    </source>
</evidence>